<evidence type="ECO:0000259" key="4">
    <source>
        <dbReference type="Pfam" id="PF07885"/>
    </source>
</evidence>
<dbReference type="PANTHER" id="PTHR43833">
    <property type="entry name" value="POTASSIUM CHANNEL PROTEIN 2-RELATED-RELATED"/>
    <property type="match status" value="1"/>
</dbReference>
<dbReference type="InterPro" id="IPR013099">
    <property type="entry name" value="K_chnl_dom"/>
</dbReference>
<dbReference type="SUPFAM" id="SSF51735">
    <property type="entry name" value="NAD(P)-binding Rossmann-fold domains"/>
    <property type="match status" value="1"/>
</dbReference>
<evidence type="ECO:0000313" key="6">
    <source>
        <dbReference type="Proteomes" id="UP000002171"/>
    </source>
</evidence>
<dbReference type="PANTHER" id="PTHR43833:SF9">
    <property type="entry name" value="POTASSIUM CHANNEL PROTEIN YUGO-RELATED"/>
    <property type="match status" value="1"/>
</dbReference>
<dbReference type="InterPro" id="IPR003148">
    <property type="entry name" value="RCK_N"/>
</dbReference>
<dbReference type="Pfam" id="PF07885">
    <property type="entry name" value="Ion_trans_2"/>
    <property type="match status" value="1"/>
</dbReference>
<dbReference type="GO" id="GO:0006813">
    <property type="term" value="P:potassium ion transport"/>
    <property type="evidence" value="ECO:0007669"/>
    <property type="project" value="InterPro"/>
</dbReference>
<accession>A0A7U8GRY6</accession>
<protein>
    <submittedName>
        <fullName evidence="5">Putative potassium channel related protein</fullName>
    </submittedName>
</protein>
<feature type="domain" description="Potassium channel" evidence="4">
    <location>
        <begin position="33"/>
        <end position="106"/>
    </location>
</feature>
<feature type="transmembrane region" description="Helical" evidence="2">
    <location>
        <begin position="57"/>
        <end position="73"/>
    </location>
</feature>
<keyword evidence="2" id="KW-0812">Transmembrane</keyword>
<dbReference type="EMBL" id="AAOW01000005">
    <property type="protein sequence ID" value="EAR61902.1"/>
    <property type="molecule type" value="Genomic_DNA"/>
</dbReference>
<keyword evidence="5" id="KW-0406">Ion transport</keyword>
<dbReference type="Proteomes" id="UP000002171">
    <property type="component" value="Unassembled WGS sequence"/>
</dbReference>
<evidence type="ECO:0000256" key="2">
    <source>
        <dbReference type="SAM" id="Phobius"/>
    </source>
</evidence>
<dbReference type="Pfam" id="PF02254">
    <property type="entry name" value="TrkA_N"/>
    <property type="match status" value="1"/>
</dbReference>
<comment type="caution">
    <text evidence="5">The sequence shown here is derived from an EMBL/GenBank/DDBJ whole genome shotgun (WGS) entry which is preliminary data.</text>
</comment>
<comment type="subcellular location">
    <subcellularLocation>
        <location evidence="1">Cell membrane</location>
        <topology evidence="1">Multi-pass membrane protein</topology>
    </subcellularLocation>
</comment>
<gene>
    <name evidence="5" type="ORF">MED92_03103</name>
</gene>
<evidence type="ECO:0000259" key="3">
    <source>
        <dbReference type="Pfam" id="PF02254"/>
    </source>
</evidence>
<dbReference type="AlphaFoldDB" id="A0A7U8GRY6"/>
<reference evidence="5 6" key="1">
    <citation type="submission" date="2006-02" db="EMBL/GenBank/DDBJ databases">
        <authorList>
            <person name="Pinhassi J."/>
            <person name="Pedros-Alio C."/>
            <person name="Ferriera S."/>
            <person name="Johnson J."/>
            <person name="Kravitz S."/>
            <person name="Halpern A."/>
            <person name="Remington K."/>
            <person name="Beeson K."/>
            <person name="Tran B."/>
            <person name="Rogers Y.-H."/>
            <person name="Friedman R."/>
            <person name="Venter J.C."/>
        </authorList>
    </citation>
    <scope>NUCLEOTIDE SEQUENCE [LARGE SCALE GENOMIC DNA]</scope>
    <source>
        <strain evidence="5 6">MED92</strain>
    </source>
</reference>
<dbReference type="GO" id="GO:0005886">
    <property type="term" value="C:plasma membrane"/>
    <property type="evidence" value="ECO:0007669"/>
    <property type="project" value="UniProtKB-SubCell"/>
</dbReference>
<keyword evidence="5" id="KW-0813">Transport</keyword>
<evidence type="ECO:0000256" key="1">
    <source>
        <dbReference type="ARBA" id="ARBA00004651"/>
    </source>
</evidence>
<dbReference type="Gene3D" id="1.10.287.70">
    <property type="match status" value="1"/>
</dbReference>
<keyword evidence="5" id="KW-0407">Ion channel</keyword>
<sequence>MDAAFFMPIFKSLRKLIYRHFKIMKWQAVLALLLLYGVSSWLLLFLAGESNLINQDYLYWLVVTASTVGYGDLSPETALGKAIVAFYIIPFGLGMFALTVGKFAAFSAFQWRKGVMGLKELNLDDHIVVVGWNEHRTLPLLKLLKTEAKQNLNRDICLCVADEMENPLPGVIEFVRCISLNDESGLERAGLKEASTIIIDCTQDDQTLSAALNIYNLNPHAHIIAYFRDESLSKLLKQHCPTIECTPSVSTEMMVKSAMDPGSSILHHELLNATTGMTQYSVVVPESIPEMSVRDLYVPLKEQYSATLIAVDLDSDGRPEVNPALEQRVRAGCTVYYIAETRIKDFNWALISGH</sequence>
<dbReference type="InterPro" id="IPR036291">
    <property type="entry name" value="NAD(P)-bd_dom_sf"/>
</dbReference>
<keyword evidence="6" id="KW-1185">Reference proteome</keyword>
<proteinExistence type="predicted"/>
<dbReference type="SUPFAM" id="SSF81324">
    <property type="entry name" value="Voltage-gated potassium channels"/>
    <property type="match status" value="1"/>
</dbReference>
<feature type="domain" description="RCK N-terminal" evidence="3">
    <location>
        <begin position="179"/>
        <end position="238"/>
    </location>
</feature>
<name>A0A7U8GRY6_NEPCE</name>
<keyword evidence="2" id="KW-1133">Transmembrane helix</keyword>
<dbReference type="Gene3D" id="3.40.50.720">
    <property type="entry name" value="NAD(P)-binding Rossmann-like Domain"/>
    <property type="match status" value="1"/>
</dbReference>
<organism evidence="5 6">
    <name type="scientific">Neptuniibacter caesariensis</name>
    <dbReference type="NCBI Taxonomy" id="207954"/>
    <lineage>
        <taxon>Bacteria</taxon>
        <taxon>Pseudomonadati</taxon>
        <taxon>Pseudomonadota</taxon>
        <taxon>Gammaproteobacteria</taxon>
        <taxon>Oceanospirillales</taxon>
        <taxon>Oceanospirillaceae</taxon>
        <taxon>Neptuniibacter</taxon>
    </lineage>
</organism>
<evidence type="ECO:0000313" key="5">
    <source>
        <dbReference type="EMBL" id="EAR61902.1"/>
    </source>
</evidence>
<dbReference type="InterPro" id="IPR050721">
    <property type="entry name" value="Trk_Ktr_HKT_K-transport"/>
</dbReference>
<feature type="transmembrane region" description="Helical" evidence="2">
    <location>
        <begin position="85"/>
        <end position="109"/>
    </location>
</feature>
<dbReference type="GO" id="GO:0034220">
    <property type="term" value="P:monoatomic ion transmembrane transport"/>
    <property type="evidence" value="ECO:0007669"/>
    <property type="project" value="UniProtKB-KW"/>
</dbReference>
<keyword evidence="2" id="KW-0472">Membrane</keyword>